<gene>
    <name evidence="1" type="ORF">ABZZ21_30785</name>
</gene>
<evidence type="ECO:0000313" key="2">
    <source>
        <dbReference type="Proteomes" id="UP001550210"/>
    </source>
</evidence>
<reference evidence="1 2" key="1">
    <citation type="submission" date="2024-06" db="EMBL/GenBank/DDBJ databases">
        <title>The Natural Products Discovery Center: Release of the First 8490 Sequenced Strains for Exploring Actinobacteria Biosynthetic Diversity.</title>
        <authorList>
            <person name="Kalkreuter E."/>
            <person name="Kautsar S.A."/>
            <person name="Yang D."/>
            <person name="Bader C.D."/>
            <person name="Teijaro C.N."/>
            <person name="Fluegel L."/>
            <person name="Davis C.M."/>
            <person name="Simpson J.R."/>
            <person name="Lauterbach L."/>
            <person name="Steele A.D."/>
            <person name="Gui C."/>
            <person name="Meng S."/>
            <person name="Li G."/>
            <person name="Viehrig K."/>
            <person name="Ye F."/>
            <person name="Su P."/>
            <person name="Kiefer A.F."/>
            <person name="Nichols A."/>
            <person name="Cepeda A.J."/>
            <person name="Yan W."/>
            <person name="Fan B."/>
            <person name="Jiang Y."/>
            <person name="Adhikari A."/>
            <person name="Zheng C.-J."/>
            <person name="Schuster L."/>
            <person name="Cowan T.M."/>
            <person name="Smanski M.J."/>
            <person name="Chevrette M.G."/>
            <person name="De Carvalho L.P.S."/>
            <person name="Shen B."/>
        </authorList>
    </citation>
    <scope>NUCLEOTIDE SEQUENCE [LARGE SCALE GENOMIC DNA]</scope>
    <source>
        <strain evidence="1 2">NPDC006434</strain>
    </source>
</reference>
<name>A0ABV2V4U0_9ACTN</name>
<organism evidence="1 2">
    <name type="scientific">Streptomyces ossamyceticus</name>
    <dbReference type="NCBI Taxonomy" id="249581"/>
    <lineage>
        <taxon>Bacteria</taxon>
        <taxon>Bacillati</taxon>
        <taxon>Actinomycetota</taxon>
        <taxon>Actinomycetes</taxon>
        <taxon>Kitasatosporales</taxon>
        <taxon>Streptomycetaceae</taxon>
        <taxon>Streptomyces</taxon>
    </lineage>
</organism>
<comment type="caution">
    <text evidence="1">The sequence shown here is derived from an EMBL/GenBank/DDBJ whole genome shotgun (WGS) entry which is preliminary data.</text>
</comment>
<dbReference type="RefSeq" id="WP_355400986.1">
    <property type="nucleotide sequence ID" value="NZ_JBEXPZ010000045.1"/>
</dbReference>
<evidence type="ECO:0000313" key="1">
    <source>
        <dbReference type="EMBL" id="MET9848850.1"/>
    </source>
</evidence>
<accession>A0ABV2V4U0</accession>
<dbReference type="Proteomes" id="UP001550210">
    <property type="component" value="Unassembled WGS sequence"/>
</dbReference>
<keyword evidence="2" id="KW-1185">Reference proteome</keyword>
<dbReference type="EMBL" id="JBEXPZ010000045">
    <property type="protein sequence ID" value="MET9848850.1"/>
    <property type="molecule type" value="Genomic_DNA"/>
</dbReference>
<proteinExistence type="predicted"/>
<protein>
    <submittedName>
        <fullName evidence="1">Uncharacterized protein</fullName>
    </submittedName>
</protein>
<sequence>MTELPQHVPTDRLGVLIAAYEYEMGSCFRCPRKGTQVTRFGEITSDEGETPLYACRECVQELLTMHERAMERMDTRPRIVQLPRAPRGVEAD</sequence>